<dbReference type="AlphaFoldDB" id="L8GHX6"/>
<feature type="region of interest" description="Disordered" evidence="5">
    <location>
        <begin position="236"/>
        <end position="271"/>
    </location>
</feature>
<dbReference type="Pfam" id="PF00642">
    <property type="entry name" value="zf-CCCH"/>
    <property type="match status" value="1"/>
</dbReference>
<dbReference type="PANTHER" id="PTHR36971">
    <property type="entry name" value="UNNAMED PRODUCT"/>
    <property type="match status" value="1"/>
</dbReference>
<feature type="zinc finger region" description="C3H1-type" evidence="4">
    <location>
        <begin position="12"/>
        <end position="40"/>
    </location>
</feature>
<evidence type="ECO:0000256" key="2">
    <source>
        <dbReference type="ARBA" id="ARBA00022771"/>
    </source>
</evidence>
<reference evidence="7 8" key="1">
    <citation type="journal article" date="2013" name="Genome Biol.">
        <title>Genome of Acanthamoeba castellanii highlights extensive lateral gene transfer and early evolution of tyrosine kinase signaling.</title>
        <authorList>
            <person name="Clarke M."/>
            <person name="Lohan A.J."/>
            <person name="Liu B."/>
            <person name="Lagkouvardos I."/>
            <person name="Roy S."/>
            <person name="Zafar N."/>
            <person name="Bertelli C."/>
            <person name="Schilde C."/>
            <person name="Kianianmomeni A."/>
            <person name="Burglin T.R."/>
            <person name="Frech C."/>
            <person name="Turcotte B."/>
            <person name="Kopec K.O."/>
            <person name="Synnott J.M."/>
            <person name="Choo C."/>
            <person name="Paponov I."/>
            <person name="Finkler A."/>
            <person name="Soon Heng Tan C."/>
            <person name="Hutchins A.P."/>
            <person name="Weinmeier T."/>
            <person name="Rattei T."/>
            <person name="Chu J.S."/>
            <person name="Gimenez G."/>
            <person name="Irimia M."/>
            <person name="Rigden D.J."/>
            <person name="Fitzpatrick D.A."/>
            <person name="Lorenzo-Morales J."/>
            <person name="Bateman A."/>
            <person name="Chiu C.H."/>
            <person name="Tang P."/>
            <person name="Hegemann P."/>
            <person name="Fromm H."/>
            <person name="Raoult D."/>
            <person name="Greub G."/>
            <person name="Miranda-Saavedra D."/>
            <person name="Chen N."/>
            <person name="Nash P."/>
            <person name="Ginger M.L."/>
            <person name="Horn M."/>
            <person name="Schaap P."/>
            <person name="Caler L."/>
            <person name="Loftus B."/>
        </authorList>
    </citation>
    <scope>NUCLEOTIDE SEQUENCE [LARGE SCALE GENOMIC DNA]</scope>
    <source>
        <strain evidence="7 8">Neff</strain>
    </source>
</reference>
<accession>L8GHX6</accession>
<dbReference type="SUPFAM" id="SSF53335">
    <property type="entry name" value="S-adenosyl-L-methionine-dependent methyltransferases"/>
    <property type="match status" value="1"/>
</dbReference>
<dbReference type="PANTHER" id="PTHR36971:SF1">
    <property type="entry name" value="METHYLTRANSFERASE DOMAIN-CONTAINING PROTEIN"/>
    <property type="match status" value="1"/>
</dbReference>
<organism evidence="7 8">
    <name type="scientific">Acanthamoeba castellanii (strain ATCC 30010 / Neff)</name>
    <dbReference type="NCBI Taxonomy" id="1257118"/>
    <lineage>
        <taxon>Eukaryota</taxon>
        <taxon>Amoebozoa</taxon>
        <taxon>Discosea</taxon>
        <taxon>Longamoebia</taxon>
        <taxon>Centramoebida</taxon>
        <taxon>Acanthamoebidae</taxon>
        <taxon>Acanthamoeba</taxon>
    </lineage>
</organism>
<name>L8GHX6_ACACF</name>
<dbReference type="GO" id="GO:0008270">
    <property type="term" value="F:zinc ion binding"/>
    <property type="evidence" value="ECO:0007669"/>
    <property type="project" value="UniProtKB-KW"/>
</dbReference>
<feature type="compositionally biased region" description="Acidic residues" evidence="5">
    <location>
        <begin position="237"/>
        <end position="247"/>
    </location>
</feature>
<feature type="domain" description="C3H1-type" evidence="6">
    <location>
        <begin position="12"/>
        <end position="40"/>
    </location>
</feature>
<evidence type="ECO:0000256" key="5">
    <source>
        <dbReference type="SAM" id="MobiDB-lite"/>
    </source>
</evidence>
<dbReference type="VEuPathDB" id="AmoebaDB:ACA1_091700"/>
<dbReference type="KEGG" id="acan:ACA1_091700"/>
<dbReference type="SMART" id="SM00356">
    <property type="entry name" value="ZnF_C3H1"/>
    <property type="match status" value="1"/>
</dbReference>
<evidence type="ECO:0000259" key="6">
    <source>
        <dbReference type="PROSITE" id="PS50103"/>
    </source>
</evidence>
<feature type="compositionally biased region" description="Low complexity" evidence="5">
    <location>
        <begin position="260"/>
        <end position="270"/>
    </location>
</feature>
<keyword evidence="1 4" id="KW-0479">Metal-binding</keyword>
<keyword evidence="2 4" id="KW-0863">Zinc-finger</keyword>
<dbReference type="InterPro" id="IPR029063">
    <property type="entry name" value="SAM-dependent_MTases_sf"/>
</dbReference>
<evidence type="ECO:0000313" key="8">
    <source>
        <dbReference type="Proteomes" id="UP000011083"/>
    </source>
</evidence>
<gene>
    <name evidence="7" type="ORF">ACA1_091700</name>
</gene>
<keyword evidence="8" id="KW-1185">Reference proteome</keyword>
<dbReference type="OMA" id="HQHTIAD"/>
<keyword evidence="3 4" id="KW-0862">Zinc</keyword>
<protein>
    <submittedName>
        <fullName evidence="7">Zinc finger domain containing protein</fullName>
    </submittedName>
</protein>
<evidence type="ECO:0000256" key="3">
    <source>
        <dbReference type="ARBA" id="ARBA00022833"/>
    </source>
</evidence>
<dbReference type="PROSITE" id="PS50103">
    <property type="entry name" value="ZF_C3H1"/>
    <property type="match status" value="1"/>
</dbReference>
<dbReference type="SUPFAM" id="SSF90229">
    <property type="entry name" value="CCCH zinc finger"/>
    <property type="match status" value="1"/>
</dbReference>
<evidence type="ECO:0000256" key="1">
    <source>
        <dbReference type="ARBA" id="ARBA00022723"/>
    </source>
</evidence>
<dbReference type="InterPro" id="IPR000571">
    <property type="entry name" value="Znf_CCCH"/>
</dbReference>
<proteinExistence type="predicted"/>
<dbReference type="RefSeq" id="XP_004334673.1">
    <property type="nucleotide sequence ID" value="XM_004334625.1"/>
</dbReference>
<evidence type="ECO:0000256" key="4">
    <source>
        <dbReference type="PROSITE-ProRule" id="PRU00723"/>
    </source>
</evidence>
<dbReference type="Gene3D" id="4.10.1000.10">
    <property type="entry name" value="Zinc finger, CCCH-type"/>
    <property type="match status" value="1"/>
</dbReference>
<dbReference type="EMBL" id="KB008103">
    <property type="protein sequence ID" value="ELR12660.1"/>
    <property type="molecule type" value="Genomic_DNA"/>
</dbReference>
<dbReference type="GeneID" id="14913553"/>
<sequence>MEVAEPGEVVEAPVVPVCRHWQRMGWCLYAERCRFRHPEQAVAAVAEAGSGSATATSTSSSLAEDRRLAFTKLSNERQQNRGAGRRNKIMNRSKAGAFRRWLADTFGRDVLGSGTGLLDIAGGKGELSFELANLTGVPTTVVDPRPLQLDRFIKRLLVGIYHRTGPWQAYNHLPVPADASHVRTPGHLRTFFDDHLLRLLDLHQQGRVDEAAEGFQAMLSTARAVAWTEKGLVAQAEGDDEAETEINEDGHSMPQEDDGSGSNTVGTSNGHEGLVHWPAVQKLVTECSLIVGLHPDQATEAIVDFALRWNKGFAIVPCCVYHKQFPRRRLDGAPVTTYQQFVAYLTAKAPDRIKTATLDFEGKNLVLYALPPVHLNVSPK</sequence>
<dbReference type="InterPro" id="IPR036855">
    <property type="entry name" value="Znf_CCCH_sf"/>
</dbReference>
<dbReference type="OrthoDB" id="7459479at2759"/>
<dbReference type="Proteomes" id="UP000011083">
    <property type="component" value="Unassembled WGS sequence"/>
</dbReference>
<evidence type="ECO:0000313" key="7">
    <source>
        <dbReference type="EMBL" id="ELR12660.1"/>
    </source>
</evidence>